<keyword evidence="2" id="KW-0645">Protease</keyword>
<reference evidence="7 8" key="1">
    <citation type="submission" date="2014-05" db="EMBL/GenBank/DDBJ databases">
        <title>Draft genome sequence of a rare smut relative, Tilletiaria anomala UBC 951.</title>
        <authorList>
            <consortium name="DOE Joint Genome Institute"/>
            <person name="Toome M."/>
            <person name="Kuo A."/>
            <person name="Henrissat B."/>
            <person name="Lipzen A."/>
            <person name="Tritt A."/>
            <person name="Yoshinaga Y."/>
            <person name="Zane M."/>
            <person name="Barry K."/>
            <person name="Grigoriev I.V."/>
            <person name="Spatafora J.W."/>
            <person name="Aimea M.C."/>
        </authorList>
    </citation>
    <scope>NUCLEOTIDE SEQUENCE [LARGE SCALE GENOMIC DNA]</scope>
    <source>
        <strain evidence="7 8">UBC 951</strain>
    </source>
</reference>
<dbReference type="GO" id="GO:0006508">
    <property type="term" value="P:proteolysis"/>
    <property type="evidence" value="ECO:0007669"/>
    <property type="project" value="UniProtKB-KW"/>
</dbReference>
<dbReference type="Pfam" id="PF00082">
    <property type="entry name" value="Peptidase_S8"/>
    <property type="match status" value="1"/>
</dbReference>
<evidence type="ECO:0000313" key="8">
    <source>
        <dbReference type="Proteomes" id="UP000027361"/>
    </source>
</evidence>
<evidence type="ECO:0000256" key="2">
    <source>
        <dbReference type="ARBA" id="ARBA00022670"/>
    </source>
</evidence>
<evidence type="ECO:0000313" key="7">
    <source>
        <dbReference type="EMBL" id="KDN35547.1"/>
    </source>
</evidence>
<dbReference type="OMA" id="PANWIES"/>
<comment type="similarity">
    <text evidence="1 5">Belongs to the peptidase S8 family.</text>
</comment>
<dbReference type="STRING" id="1037660.A0A066V1G4"/>
<proteinExistence type="inferred from homology"/>
<dbReference type="OrthoDB" id="206201at2759"/>
<dbReference type="GeneID" id="25262072"/>
<dbReference type="InterPro" id="IPR023827">
    <property type="entry name" value="Peptidase_S8_Asp-AS"/>
</dbReference>
<dbReference type="InterPro" id="IPR036852">
    <property type="entry name" value="Peptidase_S8/S53_dom_sf"/>
</dbReference>
<dbReference type="SUPFAM" id="SSF52743">
    <property type="entry name" value="Subtilisin-like"/>
    <property type="match status" value="1"/>
</dbReference>
<evidence type="ECO:0000256" key="1">
    <source>
        <dbReference type="ARBA" id="ARBA00011073"/>
    </source>
</evidence>
<dbReference type="InterPro" id="IPR000209">
    <property type="entry name" value="Peptidase_S8/S53_dom"/>
</dbReference>
<dbReference type="Gene3D" id="3.40.50.200">
    <property type="entry name" value="Peptidase S8/S53 domain"/>
    <property type="match status" value="1"/>
</dbReference>
<feature type="domain" description="Peptidase S8/S53" evidence="6">
    <location>
        <begin position="21"/>
        <end position="185"/>
    </location>
</feature>
<comment type="caution">
    <text evidence="7">The sequence shown here is derived from an EMBL/GenBank/DDBJ whole genome shotgun (WGS) entry which is preliminary data.</text>
</comment>
<sequence>DTFEPHVMTGVDKLHAQGYFGKGITVGVVDTGIDYTHPALNSGKPAGTACFGAGCQISGGYDFVGDNYTGSNTPQPDSNPFANCQGSGHGTHVTGTIIAKDAGRGFTGVVPEANVKMYRVFGCGEEASVTDDVIIQAMTYAYFDGVDIISLSIGGPANWIESPAAATASRISYKGIPVYVANGNEGSEG</sequence>
<dbReference type="Proteomes" id="UP000027361">
    <property type="component" value="Unassembled WGS sequence"/>
</dbReference>
<dbReference type="GO" id="GO:0005615">
    <property type="term" value="C:extracellular space"/>
    <property type="evidence" value="ECO:0007669"/>
    <property type="project" value="TreeGrafter"/>
</dbReference>
<dbReference type="PANTHER" id="PTHR43806">
    <property type="entry name" value="PEPTIDASE S8"/>
    <property type="match status" value="1"/>
</dbReference>
<dbReference type="RefSeq" id="XP_013239813.1">
    <property type="nucleotide sequence ID" value="XM_013384359.1"/>
</dbReference>
<comment type="caution">
    <text evidence="5">Lacks conserved residue(s) required for the propagation of feature annotation.</text>
</comment>
<dbReference type="InParanoid" id="A0A066V1G4"/>
<keyword evidence="8" id="KW-1185">Reference proteome</keyword>
<protein>
    <submittedName>
        <fullName evidence="7">Subtilisin-like protein</fullName>
    </submittedName>
</protein>
<dbReference type="PROSITE" id="PS51892">
    <property type="entry name" value="SUBTILASE"/>
    <property type="match status" value="1"/>
</dbReference>
<gene>
    <name evidence="7" type="ORF">K437DRAFT_210373</name>
</gene>
<evidence type="ECO:0000256" key="5">
    <source>
        <dbReference type="PROSITE-ProRule" id="PRU01240"/>
    </source>
</evidence>
<dbReference type="AlphaFoldDB" id="A0A066V1G4"/>
<evidence type="ECO:0000259" key="6">
    <source>
        <dbReference type="Pfam" id="PF00082"/>
    </source>
</evidence>
<feature type="non-terminal residue" evidence="7">
    <location>
        <position position="1"/>
    </location>
</feature>
<accession>A0A066V1G4</accession>
<dbReference type="PROSITE" id="PS00136">
    <property type="entry name" value="SUBTILASE_ASP"/>
    <property type="match status" value="1"/>
</dbReference>
<dbReference type="GO" id="GO:0004252">
    <property type="term" value="F:serine-type endopeptidase activity"/>
    <property type="evidence" value="ECO:0007669"/>
    <property type="project" value="InterPro"/>
</dbReference>
<dbReference type="PRINTS" id="PR00723">
    <property type="entry name" value="SUBTILISIN"/>
</dbReference>
<dbReference type="InterPro" id="IPR015500">
    <property type="entry name" value="Peptidase_S8_subtilisin-rel"/>
</dbReference>
<dbReference type="HOGENOM" id="CLU_123680_0_0_1"/>
<keyword evidence="3" id="KW-0378">Hydrolase</keyword>
<dbReference type="PANTHER" id="PTHR43806:SF66">
    <property type="entry name" value="SERIN ENDOPEPTIDASE"/>
    <property type="match status" value="1"/>
</dbReference>
<dbReference type="InterPro" id="IPR050131">
    <property type="entry name" value="Peptidase_S8_subtilisin-like"/>
</dbReference>
<name>A0A066V1G4_TILAU</name>
<keyword evidence="4" id="KW-0720">Serine protease</keyword>
<feature type="non-terminal residue" evidence="7">
    <location>
        <position position="189"/>
    </location>
</feature>
<dbReference type="EMBL" id="JMSN01000208">
    <property type="protein sequence ID" value="KDN35547.1"/>
    <property type="molecule type" value="Genomic_DNA"/>
</dbReference>
<evidence type="ECO:0000256" key="3">
    <source>
        <dbReference type="ARBA" id="ARBA00022801"/>
    </source>
</evidence>
<evidence type="ECO:0000256" key="4">
    <source>
        <dbReference type="ARBA" id="ARBA00022825"/>
    </source>
</evidence>
<organism evidence="7 8">
    <name type="scientific">Tilletiaria anomala (strain ATCC 24038 / CBS 436.72 / UBC 951)</name>
    <dbReference type="NCBI Taxonomy" id="1037660"/>
    <lineage>
        <taxon>Eukaryota</taxon>
        <taxon>Fungi</taxon>
        <taxon>Dikarya</taxon>
        <taxon>Basidiomycota</taxon>
        <taxon>Ustilaginomycotina</taxon>
        <taxon>Exobasidiomycetes</taxon>
        <taxon>Georgefischeriales</taxon>
        <taxon>Tilletiariaceae</taxon>
        <taxon>Tilletiaria</taxon>
    </lineage>
</organism>